<organism evidence="2 3">
    <name type="scientific">Glutinoglossum americanum</name>
    <dbReference type="NCBI Taxonomy" id="1670608"/>
    <lineage>
        <taxon>Eukaryota</taxon>
        <taxon>Fungi</taxon>
        <taxon>Dikarya</taxon>
        <taxon>Ascomycota</taxon>
        <taxon>Pezizomycotina</taxon>
        <taxon>Geoglossomycetes</taxon>
        <taxon>Geoglossales</taxon>
        <taxon>Geoglossaceae</taxon>
        <taxon>Glutinoglossum</taxon>
    </lineage>
</organism>
<proteinExistence type="predicted"/>
<gene>
    <name evidence="2" type="ORF">FGG08_003693</name>
</gene>
<keyword evidence="3" id="KW-1185">Reference proteome</keyword>
<feature type="compositionally biased region" description="Basic and acidic residues" evidence="1">
    <location>
        <begin position="599"/>
        <end position="610"/>
    </location>
</feature>
<feature type="region of interest" description="Disordered" evidence="1">
    <location>
        <begin position="149"/>
        <end position="236"/>
    </location>
</feature>
<protein>
    <submittedName>
        <fullName evidence="2">Uncharacterized protein</fullName>
    </submittedName>
</protein>
<feature type="region of interest" description="Disordered" evidence="1">
    <location>
        <begin position="108"/>
        <end position="136"/>
    </location>
</feature>
<feature type="compositionally biased region" description="Low complexity" evidence="1">
    <location>
        <begin position="273"/>
        <end position="304"/>
    </location>
</feature>
<reference evidence="2" key="1">
    <citation type="submission" date="2021-03" db="EMBL/GenBank/DDBJ databases">
        <title>Comparative genomics and phylogenomic investigation of the class Geoglossomycetes provide insights into ecological specialization and systematics.</title>
        <authorList>
            <person name="Melie T."/>
            <person name="Pirro S."/>
            <person name="Miller A.N."/>
            <person name="Quandt A."/>
        </authorList>
    </citation>
    <scope>NUCLEOTIDE SEQUENCE</scope>
    <source>
        <strain evidence="2">GBOQ0MN5Z8</strain>
    </source>
</reference>
<feature type="compositionally biased region" description="Polar residues" evidence="1">
    <location>
        <begin position="116"/>
        <end position="130"/>
    </location>
</feature>
<dbReference type="Proteomes" id="UP000698800">
    <property type="component" value="Unassembled WGS sequence"/>
</dbReference>
<evidence type="ECO:0000256" key="1">
    <source>
        <dbReference type="SAM" id="MobiDB-lite"/>
    </source>
</evidence>
<feature type="compositionally biased region" description="Basic and acidic residues" evidence="1">
    <location>
        <begin position="421"/>
        <end position="504"/>
    </location>
</feature>
<name>A0A9P8I3V5_9PEZI</name>
<dbReference type="AlphaFoldDB" id="A0A9P8I3V5"/>
<feature type="region of interest" description="Disordered" evidence="1">
    <location>
        <begin position="401"/>
        <end position="610"/>
    </location>
</feature>
<feature type="compositionally biased region" description="Basic and acidic residues" evidence="1">
    <location>
        <begin position="317"/>
        <end position="327"/>
    </location>
</feature>
<dbReference type="OrthoDB" id="284473at2759"/>
<accession>A0A9P8I3V5</accession>
<dbReference type="EMBL" id="JAGHQL010000066">
    <property type="protein sequence ID" value="KAH0541888.1"/>
    <property type="molecule type" value="Genomic_DNA"/>
</dbReference>
<comment type="caution">
    <text evidence="2">The sequence shown here is derived from an EMBL/GenBank/DDBJ whole genome shotgun (WGS) entry which is preliminary data.</text>
</comment>
<feature type="compositionally biased region" description="Polar residues" evidence="1">
    <location>
        <begin position="526"/>
        <end position="538"/>
    </location>
</feature>
<feature type="region of interest" description="Disordered" evidence="1">
    <location>
        <begin position="265"/>
        <end position="377"/>
    </location>
</feature>
<evidence type="ECO:0000313" key="3">
    <source>
        <dbReference type="Proteomes" id="UP000698800"/>
    </source>
</evidence>
<evidence type="ECO:0000313" key="2">
    <source>
        <dbReference type="EMBL" id="KAH0541888.1"/>
    </source>
</evidence>
<sequence>MSAKPNGPSQVIGSLSSVSTVSASHIENDQNNVDVRLRLLYKNNLIPKSPYLLTVPTDIPYSRDPSNRYNWTFKSPFAIHEEQLQYLSFLYREVTHGVLLPVGEWDTEDVMDKGKPSTNNTRSGTATPSNGKKVKISLSDYVTNKPKAGMATKAGQDLETNGNVNGITKEPKETSSQPPPKQRVKRSADTMAGPQLPPTSNNLKADSPPPAKKARQSPIPQPKPIQPTTAKAAQPKSWVQLLPPFLSPTLPPSIEAELSRIDHLELSKESKNSTHQKSTSTASSSSDNKNLSSSHTSSPNSTKSLLNEARNTTNPKLPEKGFKKEPPQAEPSAKKRLTAPEARAVPSKPEANAKLIKREPQPSPLINSLRDIGSPALASTPGIKIEKLEIRGEELIVKMKYGKGNKKAVQRLLNMKPQPKKTNETKAASKDGSREDSRRERDRQWAKEDRGEKPQERQDDQKPRRESRIAVPKDSEKVRQRESLKPAEKRPRPADEERPREPPAKRQKAPETLSLKKARTPVAPTLKSSIMENAGNGQKEQDATPKKQTQATTPAPMRRVGSSESHARTPQAPPGSAEKANGIGRDAYSSMPTTGGGKRANDSSDSKDIDAWRNEHGKYTQLGRDLKRQADVLFNQEDGQKRGLVVGLESVFCYMIAFTAEDMKNSGSGDRVHNLNWSSILPFVSFVTRRARPFPLLHGLSQQLSAVCREMALAVDMDRLAKLSSPDSMPQEEFMKFKTGLVDNAKAMKMLWNAGLSTLSADELLKNFPETWARRAKSFPANGEGKETPGKYGGSYYLPLNSCSTALEAVRMGHSVLREWCKKEKVDYSSRIALN</sequence>